<dbReference type="OrthoDB" id="534063at2759"/>
<keyword evidence="3" id="KW-0539">Nucleus</keyword>
<dbReference type="InterPro" id="IPR024861">
    <property type="entry name" value="Donson"/>
</dbReference>
<dbReference type="PANTHER" id="PTHR12972:SF0">
    <property type="entry name" value="PROTEIN DOWNSTREAM NEIGHBOR OF SON"/>
    <property type="match status" value="1"/>
</dbReference>
<proteinExistence type="inferred from homology"/>
<dbReference type="Proteomes" id="UP000192578">
    <property type="component" value="Unassembled WGS sequence"/>
</dbReference>
<protein>
    <submittedName>
        <fullName evidence="6">Uncharacterized protein</fullName>
    </submittedName>
</protein>
<feature type="compositionally biased region" description="Polar residues" evidence="5">
    <location>
        <begin position="23"/>
        <end position="45"/>
    </location>
</feature>
<comment type="similarity">
    <text evidence="4">Belongs to the DONSON family.</text>
</comment>
<name>A0A1W0WNB4_HYPEX</name>
<accession>A0A1W0WNB4</accession>
<dbReference type="PANTHER" id="PTHR12972">
    <property type="entry name" value="DOWNSTREAM NEIGHBOR OF SON"/>
    <property type="match status" value="1"/>
</dbReference>
<keyword evidence="7" id="KW-1185">Reference proteome</keyword>
<evidence type="ECO:0000256" key="3">
    <source>
        <dbReference type="ARBA" id="ARBA00023242"/>
    </source>
</evidence>
<organism evidence="6 7">
    <name type="scientific">Hypsibius exemplaris</name>
    <name type="common">Freshwater tardigrade</name>
    <dbReference type="NCBI Taxonomy" id="2072580"/>
    <lineage>
        <taxon>Eukaryota</taxon>
        <taxon>Metazoa</taxon>
        <taxon>Ecdysozoa</taxon>
        <taxon>Tardigrada</taxon>
        <taxon>Eutardigrada</taxon>
        <taxon>Parachela</taxon>
        <taxon>Hypsibioidea</taxon>
        <taxon>Hypsibiidae</taxon>
        <taxon>Hypsibius</taxon>
    </lineage>
</organism>
<evidence type="ECO:0000256" key="1">
    <source>
        <dbReference type="ARBA" id="ARBA00004123"/>
    </source>
</evidence>
<dbReference type="EMBL" id="MTYJ01000071">
    <property type="protein sequence ID" value="OQV16662.1"/>
    <property type="molecule type" value="Genomic_DNA"/>
</dbReference>
<feature type="region of interest" description="Disordered" evidence="5">
    <location>
        <begin position="1"/>
        <end position="104"/>
    </location>
</feature>
<sequence>MMPCSPRKVSTRHHGKSPKKSSPLRNVNPNIVQSAPSKASSSRNLGWTKPNAVLSKYKNRKSLNKNASSSSVASSGKRSRTEVENDSGFSGERSSDGGGSLVKRTLSNPFMRQDSTEDAWDIYSSSLPLALSFEMEASPLVEHLRLKEKRTSLGMALPDYAEVETVGLVVSEKADVKKVYIPYKDFFDWSLKTNLRITVRKDLRFIKDLTTQDRVQASCGTKTVSQAAQFLRQMKYWTFPNLNGIKTFPRLSNSSTSTEDFTDWKKLMPALQQNWDVALKELKDSVQLDMCPYFYIVTHQWTALILSKRVSHTKTLRAFVGPTNMGFRQLVKQLKIEFDMPLRNSTNASVDGKDQEELNSSGGSDSLAANNGTRWILETIKTSNGLKLHNENAVDVVEHAVDNKPESLITMEATEVLAFLDALVNFRSLIPGGGPLLNVPPTLISPVTFACATAERLKYVYCEEKGNTYVGVTGGPILPHVIPSLVHLLRGKDHNSDVLDTVAYTTYDGTLAFTRLCVPEEKPNHQINPETSSVAFADIQLPQVDAHYASATDEHNSHVVPTEVLNLMSSFVLLG</sequence>
<keyword evidence="2" id="KW-0217">Developmental protein</keyword>
<evidence type="ECO:0000256" key="4">
    <source>
        <dbReference type="ARBA" id="ARBA00025806"/>
    </source>
</evidence>
<feature type="compositionally biased region" description="Low complexity" evidence="5">
    <location>
        <begin position="64"/>
        <end position="76"/>
    </location>
</feature>
<comment type="caution">
    <text evidence="6">The sequence shown here is derived from an EMBL/GenBank/DDBJ whole genome shotgun (WGS) entry which is preliminary data.</text>
</comment>
<reference evidence="7" key="1">
    <citation type="submission" date="2017-01" db="EMBL/GenBank/DDBJ databases">
        <title>Comparative genomics of anhydrobiosis in the tardigrade Hypsibius dujardini.</title>
        <authorList>
            <person name="Yoshida Y."/>
            <person name="Koutsovoulos G."/>
            <person name="Laetsch D."/>
            <person name="Stevens L."/>
            <person name="Kumar S."/>
            <person name="Horikawa D."/>
            <person name="Ishino K."/>
            <person name="Komine S."/>
            <person name="Tomita M."/>
            <person name="Blaxter M."/>
            <person name="Arakawa K."/>
        </authorList>
    </citation>
    <scope>NUCLEOTIDE SEQUENCE [LARGE SCALE GENOMIC DNA]</scope>
    <source>
        <strain evidence="7">Z151</strain>
    </source>
</reference>
<dbReference type="GO" id="GO:0005634">
    <property type="term" value="C:nucleus"/>
    <property type="evidence" value="ECO:0007669"/>
    <property type="project" value="UniProtKB-SubCell"/>
</dbReference>
<dbReference type="GO" id="GO:0033260">
    <property type="term" value="P:nuclear DNA replication"/>
    <property type="evidence" value="ECO:0007669"/>
    <property type="project" value="TreeGrafter"/>
</dbReference>
<evidence type="ECO:0000256" key="5">
    <source>
        <dbReference type="SAM" id="MobiDB-lite"/>
    </source>
</evidence>
<comment type="subcellular location">
    <subcellularLocation>
        <location evidence="1">Nucleus</location>
    </subcellularLocation>
</comment>
<gene>
    <name evidence="6" type="ORF">BV898_09174</name>
</gene>
<evidence type="ECO:0000313" key="6">
    <source>
        <dbReference type="EMBL" id="OQV16662.1"/>
    </source>
</evidence>
<evidence type="ECO:0000256" key="2">
    <source>
        <dbReference type="ARBA" id="ARBA00022473"/>
    </source>
</evidence>
<feature type="compositionally biased region" description="Basic residues" evidence="5">
    <location>
        <begin position="9"/>
        <end position="19"/>
    </location>
</feature>
<feature type="region of interest" description="Disordered" evidence="5">
    <location>
        <begin position="345"/>
        <end position="366"/>
    </location>
</feature>
<evidence type="ECO:0000313" key="7">
    <source>
        <dbReference type="Proteomes" id="UP000192578"/>
    </source>
</evidence>
<dbReference type="AlphaFoldDB" id="A0A1W0WNB4"/>